<reference evidence="1 2" key="1">
    <citation type="submission" date="2020-12" db="EMBL/GenBank/DDBJ databases">
        <title>Hymenobacter sp.</title>
        <authorList>
            <person name="Kim M.K."/>
        </authorList>
    </citation>
    <scope>NUCLEOTIDE SEQUENCE [LARGE SCALE GENOMIC DNA]</scope>
    <source>
        <strain evidence="1 2">BT442</strain>
    </source>
</reference>
<evidence type="ECO:0008006" key="3">
    <source>
        <dbReference type="Google" id="ProtNLM"/>
    </source>
</evidence>
<proteinExistence type="predicted"/>
<dbReference type="RefSeq" id="WP_198074687.1">
    <property type="nucleotide sequence ID" value="NZ_JAEDAE010000002.1"/>
</dbReference>
<keyword evidence="2" id="KW-1185">Reference proteome</keyword>
<organism evidence="1 2">
    <name type="scientific">Hymenobacter negativus</name>
    <dbReference type="NCBI Taxonomy" id="2795026"/>
    <lineage>
        <taxon>Bacteria</taxon>
        <taxon>Pseudomonadati</taxon>
        <taxon>Bacteroidota</taxon>
        <taxon>Cytophagia</taxon>
        <taxon>Cytophagales</taxon>
        <taxon>Hymenobacteraceae</taxon>
        <taxon>Hymenobacter</taxon>
    </lineage>
</organism>
<evidence type="ECO:0000313" key="1">
    <source>
        <dbReference type="EMBL" id="MBH8557483.1"/>
    </source>
</evidence>
<sequence>MKTDLYTKTVLTIIAACLVVLVMKEVKLIPEAVAAAPMLPVAGRNYGLVPVNADGSVTVRFQTREAMPVNIVGIHKPFSSTDVNRYSWDAISTSR</sequence>
<protein>
    <recommendedName>
        <fullName evidence="3">Glycosyl-hydrolase 97 N-terminal domain-containing protein</fullName>
    </recommendedName>
</protein>
<accession>A0ABS0Q4B3</accession>
<comment type="caution">
    <text evidence="1">The sequence shown here is derived from an EMBL/GenBank/DDBJ whole genome shotgun (WGS) entry which is preliminary data.</text>
</comment>
<gene>
    <name evidence="1" type="ORF">I7X13_05455</name>
</gene>
<name>A0ABS0Q4B3_9BACT</name>
<dbReference type="Proteomes" id="UP000625631">
    <property type="component" value="Unassembled WGS sequence"/>
</dbReference>
<evidence type="ECO:0000313" key="2">
    <source>
        <dbReference type="Proteomes" id="UP000625631"/>
    </source>
</evidence>
<dbReference type="EMBL" id="JAEDAE010000002">
    <property type="protein sequence ID" value="MBH8557483.1"/>
    <property type="molecule type" value="Genomic_DNA"/>
</dbReference>